<dbReference type="InterPro" id="IPR029044">
    <property type="entry name" value="Nucleotide-diphossugar_trans"/>
</dbReference>
<dbReference type="InterPro" id="IPR006439">
    <property type="entry name" value="HAD-SF_hydro_IA"/>
</dbReference>
<dbReference type="SFLD" id="SFLDG01129">
    <property type="entry name" value="C1.5:_HAD__Beta-PGM__Phosphata"/>
    <property type="match status" value="1"/>
</dbReference>
<dbReference type="EMBL" id="MN740520">
    <property type="protein sequence ID" value="QHU30818.1"/>
    <property type="molecule type" value="Genomic_DNA"/>
</dbReference>
<dbReference type="InterPro" id="IPR011009">
    <property type="entry name" value="Kinase-like_dom_sf"/>
</dbReference>
<dbReference type="Gene3D" id="3.40.50.1000">
    <property type="entry name" value="HAD superfamily/HAD-like"/>
    <property type="match status" value="1"/>
</dbReference>
<dbReference type="Pfam" id="PF00483">
    <property type="entry name" value="NTP_transferase"/>
    <property type="match status" value="1"/>
</dbReference>
<accession>A0A6C0LLP3</accession>
<dbReference type="InterPro" id="IPR023214">
    <property type="entry name" value="HAD_sf"/>
</dbReference>
<dbReference type="InterPro" id="IPR041492">
    <property type="entry name" value="HAD_2"/>
</dbReference>
<dbReference type="Pfam" id="PF02958">
    <property type="entry name" value="EcKL"/>
    <property type="match status" value="1"/>
</dbReference>
<dbReference type="InterPro" id="IPR023198">
    <property type="entry name" value="PGP-like_dom2"/>
</dbReference>
<dbReference type="SUPFAM" id="SSF56784">
    <property type="entry name" value="HAD-like"/>
    <property type="match status" value="1"/>
</dbReference>
<evidence type="ECO:0000259" key="1">
    <source>
        <dbReference type="Pfam" id="PF00483"/>
    </source>
</evidence>
<dbReference type="SUPFAM" id="SSF56112">
    <property type="entry name" value="Protein kinase-like (PK-like)"/>
    <property type="match status" value="1"/>
</dbReference>
<dbReference type="Gene3D" id="1.10.150.240">
    <property type="entry name" value="Putative phosphatase, domain 2"/>
    <property type="match status" value="1"/>
</dbReference>
<evidence type="ECO:0000313" key="2">
    <source>
        <dbReference type="EMBL" id="QHU30818.1"/>
    </source>
</evidence>
<dbReference type="InterPro" id="IPR005835">
    <property type="entry name" value="NTP_transferase_dom"/>
</dbReference>
<dbReference type="Pfam" id="PF13419">
    <property type="entry name" value="HAD_2"/>
    <property type="match status" value="1"/>
</dbReference>
<dbReference type="GO" id="GO:0050308">
    <property type="term" value="F:sugar-phosphatase activity"/>
    <property type="evidence" value="ECO:0007669"/>
    <property type="project" value="TreeGrafter"/>
</dbReference>
<protein>
    <recommendedName>
        <fullName evidence="1">Nucleotidyl transferase domain-containing protein</fullName>
    </recommendedName>
</protein>
<feature type="domain" description="Nucleotidyl transferase" evidence="1">
    <location>
        <begin position="4"/>
        <end position="174"/>
    </location>
</feature>
<dbReference type="InterPro" id="IPR004119">
    <property type="entry name" value="EcKL"/>
</dbReference>
<dbReference type="AlphaFoldDB" id="A0A6C0LLP3"/>
<dbReference type="NCBIfam" id="TIGR01549">
    <property type="entry name" value="HAD-SF-IA-v1"/>
    <property type="match status" value="1"/>
</dbReference>
<dbReference type="SUPFAM" id="SSF53448">
    <property type="entry name" value="Nucleotide-diphospho-sugar transferases"/>
    <property type="match status" value="1"/>
</dbReference>
<dbReference type="Gene3D" id="3.90.1200.10">
    <property type="match status" value="1"/>
</dbReference>
<organism evidence="2">
    <name type="scientific">viral metagenome</name>
    <dbReference type="NCBI Taxonomy" id="1070528"/>
    <lineage>
        <taxon>unclassified sequences</taxon>
        <taxon>metagenomes</taxon>
        <taxon>organismal metagenomes</taxon>
    </lineage>
</organism>
<reference evidence="2" key="1">
    <citation type="journal article" date="2020" name="Nature">
        <title>Giant virus diversity and host interactions through global metagenomics.</title>
        <authorList>
            <person name="Schulz F."/>
            <person name="Roux S."/>
            <person name="Paez-Espino D."/>
            <person name="Jungbluth S."/>
            <person name="Walsh D.A."/>
            <person name="Denef V.J."/>
            <person name="McMahon K.D."/>
            <person name="Konstantinidis K.T."/>
            <person name="Eloe-Fadrosh E.A."/>
            <person name="Kyrpides N.C."/>
            <person name="Woyke T."/>
        </authorList>
    </citation>
    <scope>NUCLEOTIDE SEQUENCE</scope>
    <source>
        <strain evidence="2">GVMAG-M-3300027892-73</strain>
    </source>
</reference>
<dbReference type="PANTHER" id="PTHR43481">
    <property type="entry name" value="FRUCTOSE-1-PHOSPHATE PHOSPHATASE"/>
    <property type="match status" value="1"/>
</dbReference>
<sequence length="797" mass="93755">MIIIIPIGGIGQRFKENGYKKPKALIDICGKPIISYLLDNLNTDNIDYIFIPYNKEYNKYIFEDFLIKRYPKIHFKFFCLKNNTRGAAETINIGINNLNEERDIPVICLDSDNFYLCDIISQWNGENCIFSFEDENKNPIYSYVKTNENNEIVDIKEKEKISNNACTGAYGFSSINELKKYTSKIIEENITQKLEFYTSGVIKVMINEYYTFKNIKILNKDYFSLGTPEQVNQYEHPFIFDLDGTLVDTDDIYIMVWDTIMKKYNLSVDDGFFKFFIQGKNDILFLKTIFPNIKDKEIDEISILKDNLFIDILEHSEKDITIEGATKFIQQNRNRRMGVVTSCNKKSAEFVLKKTNLLDYMQFLIASEDCKKHKPNKEPYQRAVDILQCSNNNCTIFEDSNSGYKSAKSLCNTNICLILNNKSTEFIINSPEYKIKSYDCFDINVFKNNNNHSVIKEIIMKKLNNISIKDVVTDKFDMKTGFICDIKSLTLILNNNNVENIVLKIENEDNELSNVARKLNLYSNEVYFYEKISNIINIKVPRFYCSLVVDNKKAILLENLNNYKGVFNVNLNKNIDIILSVVKSMSEMHNRFYFNNEEEIIPVMRNIINISEITYYKELVNIRFKNFLEINSILLSNKEKKILNNIYDNYNLLINKCGRFPLNFCHGDLKSPNIFYRENSEKIIKPIFLDWQYIQLNKGISDIVFLLVESTCFDEVLTEIIIKYYYKKSIMYANFDDLLLDFKISLCVFPFFVMVWFNSENRDNLLDKVFPIIFMKNTLKFYKRFLDDEFFDLVKKL</sequence>
<dbReference type="CDD" id="cd07505">
    <property type="entry name" value="HAD_BPGM-like"/>
    <property type="match status" value="1"/>
</dbReference>
<proteinExistence type="predicted"/>
<dbReference type="InterPro" id="IPR051806">
    <property type="entry name" value="HAD-like_SPP"/>
</dbReference>
<dbReference type="PANTHER" id="PTHR43481:SF4">
    <property type="entry name" value="GLYCEROL-1-PHOSPHATE PHOSPHOHYDROLASE 1-RELATED"/>
    <property type="match status" value="1"/>
</dbReference>
<dbReference type="InterPro" id="IPR036412">
    <property type="entry name" value="HAD-like_sf"/>
</dbReference>
<name>A0A6C0LLP3_9ZZZZ</name>
<dbReference type="SFLD" id="SFLDS00003">
    <property type="entry name" value="Haloacid_Dehalogenase"/>
    <property type="match status" value="1"/>
</dbReference>
<dbReference type="Gene3D" id="3.90.550.10">
    <property type="entry name" value="Spore Coat Polysaccharide Biosynthesis Protein SpsA, Chain A"/>
    <property type="match status" value="1"/>
</dbReference>